<reference evidence="4" key="1">
    <citation type="journal article" date="2023" name="Commun. Biol.">
        <title>Genome analysis of Parmales, the sister group of diatoms, reveals the evolutionary specialization of diatoms from phago-mixotrophs to photoautotrophs.</title>
        <authorList>
            <person name="Ban H."/>
            <person name="Sato S."/>
            <person name="Yoshikawa S."/>
            <person name="Yamada K."/>
            <person name="Nakamura Y."/>
            <person name="Ichinomiya M."/>
            <person name="Sato N."/>
            <person name="Blanc-Mathieu R."/>
            <person name="Endo H."/>
            <person name="Kuwata A."/>
            <person name="Ogata H."/>
        </authorList>
    </citation>
    <scope>NUCLEOTIDE SEQUENCE [LARGE SCALE GENOMIC DNA]</scope>
    <source>
        <strain evidence="4">NIES 3701</strain>
    </source>
</reference>
<accession>A0A9W7EV04</accession>
<keyword evidence="4" id="KW-1185">Reference proteome</keyword>
<feature type="compositionally biased region" description="Acidic residues" evidence="1">
    <location>
        <begin position="117"/>
        <end position="131"/>
    </location>
</feature>
<dbReference type="EMBL" id="BRXY01000417">
    <property type="protein sequence ID" value="GMH93664.1"/>
    <property type="molecule type" value="Genomic_DNA"/>
</dbReference>
<feature type="transmembrane region" description="Helical" evidence="2">
    <location>
        <begin position="404"/>
        <end position="422"/>
    </location>
</feature>
<proteinExistence type="predicted"/>
<name>A0A9W7EV04_9STRA</name>
<evidence type="ECO:0000256" key="2">
    <source>
        <dbReference type="SAM" id="Phobius"/>
    </source>
</evidence>
<dbReference type="AlphaFoldDB" id="A0A9W7EV04"/>
<dbReference type="Proteomes" id="UP001165085">
    <property type="component" value="Unassembled WGS sequence"/>
</dbReference>
<feature type="region of interest" description="Disordered" evidence="1">
    <location>
        <begin position="1"/>
        <end position="167"/>
    </location>
</feature>
<keyword evidence="2" id="KW-0812">Transmembrane</keyword>
<evidence type="ECO:0000256" key="1">
    <source>
        <dbReference type="SAM" id="MobiDB-lite"/>
    </source>
</evidence>
<feature type="transmembrane region" description="Helical" evidence="2">
    <location>
        <begin position="326"/>
        <end position="347"/>
    </location>
</feature>
<gene>
    <name evidence="3" type="ORF">TrST_g10313</name>
</gene>
<organism evidence="3 4">
    <name type="scientific">Triparma strigata</name>
    <dbReference type="NCBI Taxonomy" id="1606541"/>
    <lineage>
        <taxon>Eukaryota</taxon>
        <taxon>Sar</taxon>
        <taxon>Stramenopiles</taxon>
        <taxon>Ochrophyta</taxon>
        <taxon>Bolidophyceae</taxon>
        <taxon>Parmales</taxon>
        <taxon>Triparmaceae</taxon>
        <taxon>Triparma</taxon>
    </lineage>
</organism>
<sequence>MDSVAKRRRMLALRSKSGGSSSSFSPRRPAAQRPSTADPDLPKEEEVEGTLPGGAEYTGDGGSVPPEETAAATPPVKRVPDAQKARADPRSEEVSKILFDSSSDDEEEDVKKKEEAMEMEEEEEEEEDSDDREWQEMMRKPTPAPTEPEPEPEPEPELKPPPPAAPSRQNAWSALCVTFLENNNGFFVGWAFGTVVTAIALISTLSPIPTNFGTKGCALPFRAWHVKLSRVDVLVELTAHSTHIHLPFMLYVLTHSVPWTVSCIFLCEAAEWINNALKVAELHMYDDPLDDFLQGIVGLVWSMALVKSHGWTSVEKSLKLKQKVQLHAYGYFYSLTCSALMGSAWYVPRRLGLAAYTIWASAGIRWIGWFVGGVGEYHYQSVLLSLLTCCYGVVMLATEDMVSQNMSLAAFMASTVAVGPLLREDKRKTLAVKTTKTLTGLAWSTLMIFIVVSGLIWVGGELEAGGTCPSEGNIWCKVTASTRDLFNDKGEALVGVGDVYLEPIGILAGIQKI</sequence>
<evidence type="ECO:0000313" key="3">
    <source>
        <dbReference type="EMBL" id="GMH93664.1"/>
    </source>
</evidence>
<feature type="transmembrane region" description="Helical" evidence="2">
    <location>
        <begin position="442"/>
        <end position="460"/>
    </location>
</feature>
<keyword evidence="2" id="KW-1133">Transmembrane helix</keyword>
<feature type="transmembrane region" description="Helical" evidence="2">
    <location>
        <begin position="353"/>
        <end position="372"/>
    </location>
</feature>
<protein>
    <submittedName>
        <fullName evidence="3">Uncharacterized protein</fullName>
    </submittedName>
</protein>
<evidence type="ECO:0000313" key="4">
    <source>
        <dbReference type="Proteomes" id="UP001165085"/>
    </source>
</evidence>
<feature type="compositionally biased region" description="Low complexity" evidence="1">
    <location>
        <begin position="14"/>
        <end position="35"/>
    </location>
</feature>
<comment type="caution">
    <text evidence="3">The sequence shown here is derived from an EMBL/GenBank/DDBJ whole genome shotgun (WGS) entry which is preliminary data.</text>
</comment>
<feature type="compositionally biased region" description="Low complexity" evidence="1">
    <location>
        <begin position="65"/>
        <end position="75"/>
    </location>
</feature>
<feature type="compositionally biased region" description="Basic residues" evidence="1">
    <location>
        <begin position="1"/>
        <end position="11"/>
    </location>
</feature>
<dbReference type="OrthoDB" id="10490435at2759"/>
<feature type="compositionally biased region" description="Basic and acidic residues" evidence="1">
    <location>
        <begin position="78"/>
        <end position="95"/>
    </location>
</feature>
<keyword evidence="2" id="KW-0472">Membrane</keyword>
<feature type="transmembrane region" description="Helical" evidence="2">
    <location>
        <begin position="379"/>
        <end position="398"/>
    </location>
</feature>